<organism evidence="10 11">
    <name type="scientific">Penicillium cosmopolitanum</name>
    <dbReference type="NCBI Taxonomy" id="1131564"/>
    <lineage>
        <taxon>Eukaryota</taxon>
        <taxon>Fungi</taxon>
        <taxon>Dikarya</taxon>
        <taxon>Ascomycota</taxon>
        <taxon>Pezizomycotina</taxon>
        <taxon>Eurotiomycetes</taxon>
        <taxon>Eurotiomycetidae</taxon>
        <taxon>Eurotiales</taxon>
        <taxon>Aspergillaceae</taxon>
        <taxon>Penicillium</taxon>
    </lineage>
</organism>
<dbReference type="GeneID" id="81370537"/>
<dbReference type="Gene3D" id="1.10.10.10">
    <property type="entry name" value="Winged helix-like DNA-binding domain superfamily/Winged helix DNA-binding domain"/>
    <property type="match status" value="1"/>
</dbReference>
<comment type="caution">
    <text evidence="10">The sequence shown here is derived from an EMBL/GenBank/DDBJ whole genome shotgun (WGS) entry which is preliminary data.</text>
</comment>
<gene>
    <name evidence="10" type="ORF">N7509_006920</name>
</gene>
<evidence type="ECO:0000256" key="3">
    <source>
        <dbReference type="ARBA" id="ARBA00023002"/>
    </source>
</evidence>
<evidence type="ECO:0000256" key="4">
    <source>
        <dbReference type="ARBA" id="ARBA00023125"/>
    </source>
</evidence>
<accession>A0A9X0B7U2</accession>
<reference evidence="10" key="2">
    <citation type="journal article" date="2023" name="IMA Fungus">
        <title>Comparative genomic study of the Penicillium genus elucidates a diverse pangenome and 15 lateral gene transfer events.</title>
        <authorList>
            <person name="Petersen C."/>
            <person name="Sorensen T."/>
            <person name="Nielsen M.R."/>
            <person name="Sondergaard T.E."/>
            <person name="Sorensen J.L."/>
            <person name="Fitzpatrick D.A."/>
            <person name="Frisvad J.C."/>
            <person name="Nielsen K.L."/>
        </authorList>
    </citation>
    <scope>NUCLEOTIDE SEQUENCE</scope>
    <source>
        <strain evidence="10">IBT 29677</strain>
    </source>
</reference>
<evidence type="ECO:0000256" key="6">
    <source>
        <dbReference type="PROSITE-ProRule" id="PRU00267"/>
    </source>
</evidence>
<sequence length="1030" mass="113823">MDGSAPMAYHDISGEPPNQSGNISQVAQNDVFFSTGTRQTMPDRFEASEPPVKRLRTSDGSLTQTHQSFPVEEQTQTASSSTLPPPPGLTGPYKNGNIQGDIYGSSTTPNESTASMSLTSSYQTAKSTSPPTTPGQSTSTPTHTAGVSILESNKVDLSKCRPRSSIPSRLAPSIYAQQKEQEALQDQLCHVHVTLYLNIRNGILRLWTVNPMVSITREEAIGCAKDYRWMNLASFAYDWLSRNGYINFGCVEVPTPPVAPRRGRRKEGPTIVVIGGGVGGLGCARQLEGLFRHYRDADTAPRVIVLEGRRRIGGRVYSHPLQSLESDMLPPGLTPKAEMGAQIIVGFDHGNPLDQIVRGQLALHYHLLRDISTIYDIDGSPVHEVQDAMDEKLYNDVLDRTGVYRSKTLISPTAEGDHDMIDNGRESLVDDGLNVRQYEEARAAGTIDSLVPTKRVRRRRGVGHKTADLQPNPDVVGDLMSPSKEHPAALTCQATGWILNPGISPLETINLDPIANASQKQTLGTVMNEGVQQYQRMLPLTPKDLRLLNWHFANLEYANATNVDKLSLSGWDQDIGNEFEGEHSTVIGGYQQLPFGLYSLPSKLDLRTNKIVKKISYDATGSGKKTVVACEDGEKFAADHVVYSGSLGTLKHKTVEFDPPLPDWKSGAIDRLGFGVMNKVVLVFDKPFWDTERDMFGLLREPSNPESTVQEDYAANRGRFYLFWNCLKTTGLPVLIALMAGDAAHQAENTPDGEIITEVTGQLRNVFKNAVVPDPIETIITRWASDPFTRGSYSYVAAETLSQDYDLMAQRIGNLYFAGEATCGTHPATVHGAYLSGLRAASEVIESVVGPIEVPTPLVPEKQNNTPNESTSTVVEPKPDPTTITTPSRVSTDKQRRETYDQAMWTAIYAEIGAMPTRPAKAGLNPFLLYQKDYWAKCRDQCDETKRASSKNPAAKAGRDEIRHALGQMWRNAAPEEKKPYLEQVEANRRNNDESWDSWKAVALEWERRSYEVKDQWCAANPFEQWETPS</sequence>
<dbReference type="FunFam" id="3.50.50.60:FF:000249">
    <property type="entry name" value="Lysine-specific histone demethylase Aof2"/>
    <property type="match status" value="1"/>
</dbReference>
<dbReference type="GO" id="GO:0033696">
    <property type="term" value="P:heterochromatin boundary formation"/>
    <property type="evidence" value="ECO:0007669"/>
    <property type="project" value="UniProtKB-ARBA"/>
</dbReference>
<dbReference type="Gene3D" id="1.10.30.10">
    <property type="entry name" value="High mobility group box domain"/>
    <property type="match status" value="1"/>
</dbReference>
<keyword evidence="4 6" id="KW-0238">DNA-binding</keyword>
<dbReference type="CDD" id="cd00084">
    <property type="entry name" value="HMG-box_SF"/>
    <property type="match status" value="1"/>
</dbReference>
<keyword evidence="11" id="KW-1185">Reference proteome</keyword>
<feature type="compositionally biased region" description="Low complexity" evidence="7">
    <location>
        <begin position="127"/>
        <end position="144"/>
    </location>
</feature>
<dbReference type="GO" id="GO:0033193">
    <property type="term" value="C:Lsd1/2 complex"/>
    <property type="evidence" value="ECO:0007669"/>
    <property type="project" value="UniProtKB-ARBA"/>
</dbReference>
<dbReference type="EMBL" id="JAPZBU010000008">
    <property type="protein sequence ID" value="KAJ5391430.1"/>
    <property type="molecule type" value="Genomic_DNA"/>
</dbReference>
<dbReference type="GO" id="GO:0140720">
    <property type="term" value="C:subtelomeric heterochromatin"/>
    <property type="evidence" value="ECO:0007669"/>
    <property type="project" value="UniProtKB-ARBA"/>
</dbReference>
<dbReference type="PROSITE" id="PS50118">
    <property type="entry name" value="HMG_BOX_2"/>
    <property type="match status" value="1"/>
</dbReference>
<comment type="subcellular location">
    <subcellularLocation>
        <location evidence="1">Nucleus</location>
    </subcellularLocation>
</comment>
<evidence type="ECO:0000256" key="2">
    <source>
        <dbReference type="ARBA" id="ARBA00005995"/>
    </source>
</evidence>
<evidence type="ECO:0000313" key="11">
    <source>
        <dbReference type="Proteomes" id="UP001147747"/>
    </source>
</evidence>
<dbReference type="PANTHER" id="PTHR10742:SF386">
    <property type="entry name" value="LYSINE-SPECIFIC HISTONE DEMETHYLASE 1A"/>
    <property type="match status" value="1"/>
</dbReference>
<dbReference type="SUPFAM" id="SSF51905">
    <property type="entry name" value="FAD/NAD(P)-binding domain"/>
    <property type="match status" value="1"/>
</dbReference>
<dbReference type="InterPro" id="IPR036188">
    <property type="entry name" value="FAD/NAD-bd_sf"/>
</dbReference>
<evidence type="ECO:0000313" key="10">
    <source>
        <dbReference type="EMBL" id="KAJ5391430.1"/>
    </source>
</evidence>
<evidence type="ECO:0000256" key="5">
    <source>
        <dbReference type="ARBA" id="ARBA00023242"/>
    </source>
</evidence>
<name>A0A9X0B7U2_9EURO</name>
<feature type="domain" description="SWIRM" evidence="9">
    <location>
        <begin position="196"/>
        <end position="257"/>
    </location>
</feature>
<dbReference type="InterPro" id="IPR050281">
    <property type="entry name" value="Flavin_monoamine_oxidase"/>
</dbReference>
<dbReference type="GO" id="GO:0031934">
    <property type="term" value="C:mating-type region heterochromatin"/>
    <property type="evidence" value="ECO:0007669"/>
    <property type="project" value="UniProtKB-ARBA"/>
</dbReference>
<dbReference type="GO" id="GO:0030466">
    <property type="term" value="P:silent mating-type cassette heterochromatin formation"/>
    <property type="evidence" value="ECO:0007669"/>
    <property type="project" value="UniProtKB-ARBA"/>
</dbReference>
<dbReference type="GO" id="GO:1990841">
    <property type="term" value="F:promoter-specific chromatin binding"/>
    <property type="evidence" value="ECO:0007669"/>
    <property type="project" value="UniProtKB-ARBA"/>
</dbReference>
<dbReference type="Pfam" id="PF04433">
    <property type="entry name" value="SWIRM"/>
    <property type="match status" value="1"/>
</dbReference>
<dbReference type="GO" id="GO:0031509">
    <property type="term" value="P:subtelomeric heterochromatin formation"/>
    <property type="evidence" value="ECO:0007669"/>
    <property type="project" value="UniProtKB-ARBA"/>
</dbReference>
<feature type="region of interest" description="Disordered" evidence="7">
    <location>
        <begin position="856"/>
        <end position="897"/>
    </location>
</feature>
<dbReference type="SUPFAM" id="SSF47095">
    <property type="entry name" value="HMG-box"/>
    <property type="match status" value="1"/>
</dbReference>
<dbReference type="InterPro" id="IPR009057">
    <property type="entry name" value="Homeodomain-like_sf"/>
</dbReference>
<feature type="compositionally biased region" description="Polar residues" evidence="7">
    <location>
        <begin position="104"/>
        <end position="126"/>
    </location>
</feature>
<evidence type="ECO:0000259" key="9">
    <source>
        <dbReference type="PROSITE" id="PS50934"/>
    </source>
</evidence>
<dbReference type="Gene3D" id="3.50.50.60">
    <property type="entry name" value="FAD/NAD(P)-binding domain"/>
    <property type="match status" value="2"/>
</dbReference>
<dbReference type="InterPro" id="IPR007526">
    <property type="entry name" value="SWIRM"/>
</dbReference>
<dbReference type="RefSeq" id="XP_056487108.1">
    <property type="nucleotide sequence ID" value="XM_056631557.1"/>
</dbReference>
<feature type="domain" description="HMG box" evidence="8">
    <location>
        <begin position="920"/>
        <end position="1000"/>
    </location>
</feature>
<dbReference type="FunFam" id="1.10.30.10:FF:000067">
    <property type="entry name" value="Lysine-specific histone demethylase Aof2, putative"/>
    <property type="match status" value="1"/>
</dbReference>
<dbReference type="GO" id="GO:0005721">
    <property type="term" value="C:pericentric heterochromatin"/>
    <property type="evidence" value="ECO:0007669"/>
    <property type="project" value="UniProtKB-ARBA"/>
</dbReference>
<feature type="compositionally biased region" description="Polar residues" evidence="7">
    <location>
        <begin position="16"/>
        <end position="40"/>
    </location>
</feature>
<dbReference type="AlphaFoldDB" id="A0A9X0B7U2"/>
<dbReference type="SUPFAM" id="SSF46689">
    <property type="entry name" value="Homeodomain-like"/>
    <property type="match status" value="1"/>
</dbReference>
<protein>
    <submittedName>
        <fullName evidence="10">Winged helix-turn-helix transcription repressor DNA-binding</fullName>
    </submittedName>
</protein>
<dbReference type="InterPro" id="IPR002937">
    <property type="entry name" value="Amino_oxidase"/>
</dbReference>
<dbReference type="GO" id="GO:0050660">
    <property type="term" value="F:flavin adenine dinucleotide binding"/>
    <property type="evidence" value="ECO:0007669"/>
    <property type="project" value="TreeGrafter"/>
</dbReference>
<dbReference type="OrthoDB" id="9982100at2759"/>
<dbReference type="GO" id="GO:0031508">
    <property type="term" value="P:pericentric heterochromatin formation"/>
    <property type="evidence" value="ECO:0007669"/>
    <property type="project" value="UniProtKB-ARBA"/>
</dbReference>
<dbReference type="InterPro" id="IPR036388">
    <property type="entry name" value="WH-like_DNA-bd_sf"/>
</dbReference>
<dbReference type="InterPro" id="IPR009071">
    <property type="entry name" value="HMG_box_dom"/>
</dbReference>
<dbReference type="GO" id="GO:0005634">
    <property type="term" value="C:nucleus"/>
    <property type="evidence" value="ECO:0007669"/>
    <property type="project" value="UniProtKB-SubCell"/>
</dbReference>
<feature type="region of interest" description="Disordered" evidence="7">
    <location>
        <begin position="1"/>
        <end position="144"/>
    </location>
</feature>
<evidence type="ECO:0000259" key="8">
    <source>
        <dbReference type="PROSITE" id="PS50118"/>
    </source>
</evidence>
<feature type="compositionally biased region" description="Polar residues" evidence="7">
    <location>
        <begin position="862"/>
        <end position="874"/>
    </location>
</feature>
<keyword evidence="5 6" id="KW-0539">Nucleus</keyword>
<dbReference type="GO" id="GO:0003677">
    <property type="term" value="F:DNA binding"/>
    <property type="evidence" value="ECO:0007669"/>
    <property type="project" value="UniProtKB-UniRule"/>
</dbReference>
<dbReference type="SUPFAM" id="SSF54373">
    <property type="entry name" value="FAD-linked reductases, C-terminal domain"/>
    <property type="match status" value="1"/>
</dbReference>
<dbReference type="InterPro" id="IPR036910">
    <property type="entry name" value="HMG_box_dom_sf"/>
</dbReference>
<dbReference type="PROSITE" id="PS50934">
    <property type="entry name" value="SWIRM"/>
    <property type="match status" value="1"/>
</dbReference>
<dbReference type="GO" id="GO:0071515">
    <property type="term" value="P:mating-type locus imprinting"/>
    <property type="evidence" value="ECO:0007669"/>
    <property type="project" value="UniProtKB-ARBA"/>
</dbReference>
<evidence type="ECO:0000256" key="1">
    <source>
        <dbReference type="ARBA" id="ARBA00004123"/>
    </source>
</evidence>
<proteinExistence type="inferred from homology"/>
<dbReference type="Proteomes" id="UP001147747">
    <property type="component" value="Unassembled WGS sequence"/>
</dbReference>
<reference evidence="10" key="1">
    <citation type="submission" date="2022-12" db="EMBL/GenBank/DDBJ databases">
        <authorList>
            <person name="Petersen C."/>
        </authorList>
    </citation>
    <scope>NUCLEOTIDE SEQUENCE</scope>
    <source>
        <strain evidence="10">IBT 29677</strain>
    </source>
</reference>
<dbReference type="GO" id="GO:0140683">
    <property type="term" value="F:histone H3K9me/H3K9me2 demethylase activity"/>
    <property type="evidence" value="ECO:0007669"/>
    <property type="project" value="UniProtKB-ARBA"/>
</dbReference>
<dbReference type="Pfam" id="PF01593">
    <property type="entry name" value="Amino_oxidase"/>
    <property type="match status" value="2"/>
</dbReference>
<evidence type="ECO:0000256" key="7">
    <source>
        <dbReference type="SAM" id="MobiDB-lite"/>
    </source>
</evidence>
<keyword evidence="3" id="KW-0560">Oxidoreductase</keyword>
<dbReference type="GO" id="GO:0140718">
    <property type="term" value="P:facultative heterochromatin formation"/>
    <property type="evidence" value="ECO:0007669"/>
    <property type="project" value="UniProtKB-ARBA"/>
</dbReference>
<dbReference type="Gene3D" id="3.90.660.10">
    <property type="match status" value="1"/>
</dbReference>
<comment type="similarity">
    <text evidence="2">Belongs to the flavin monoamine oxidase family.</text>
</comment>
<feature type="compositionally biased region" description="Polar residues" evidence="7">
    <location>
        <begin position="58"/>
        <end position="78"/>
    </location>
</feature>
<feature type="DNA-binding region" description="HMG box" evidence="6">
    <location>
        <begin position="920"/>
        <end position="1000"/>
    </location>
</feature>
<dbReference type="PANTHER" id="PTHR10742">
    <property type="entry name" value="FLAVIN MONOAMINE OXIDASE"/>
    <property type="match status" value="1"/>
</dbReference>